<feature type="compositionally biased region" description="Basic residues" evidence="1">
    <location>
        <begin position="13"/>
        <end position="23"/>
    </location>
</feature>
<name>A0A5C3NNI9_9APHY</name>
<keyword evidence="3" id="KW-1185">Reference proteome</keyword>
<evidence type="ECO:0000313" key="3">
    <source>
        <dbReference type="Proteomes" id="UP000308197"/>
    </source>
</evidence>
<evidence type="ECO:0000256" key="1">
    <source>
        <dbReference type="SAM" id="MobiDB-lite"/>
    </source>
</evidence>
<feature type="compositionally biased region" description="Basic and acidic residues" evidence="1">
    <location>
        <begin position="43"/>
        <end position="59"/>
    </location>
</feature>
<proteinExistence type="predicted"/>
<dbReference type="InParanoid" id="A0A5C3NNI9"/>
<reference evidence="2 3" key="1">
    <citation type="journal article" date="2019" name="Nat. Ecol. Evol.">
        <title>Megaphylogeny resolves global patterns of mushroom evolution.</title>
        <authorList>
            <person name="Varga T."/>
            <person name="Krizsan K."/>
            <person name="Foldi C."/>
            <person name="Dima B."/>
            <person name="Sanchez-Garcia M."/>
            <person name="Sanchez-Ramirez S."/>
            <person name="Szollosi G.J."/>
            <person name="Szarkandi J.G."/>
            <person name="Papp V."/>
            <person name="Albert L."/>
            <person name="Andreopoulos W."/>
            <person name="Angelini C."/>
            <person name="Antonin V."/>
            <person name="Barry K.W."/>
            <person name="Bougher N.L."/>
            <person name="Buchanan P."/>
            <person name="Buyck B."/>
            <person name="Bense V."/>
            <person name="Catcheside P."/>
            <person name="Chovatia M."/>
            <person name="Cooper J."/>
            <person name="Damon W."/>
            <person name="Desjardin D."/>
            <person name="Finy P."/>
            <person name="Geml J."/>
            <person name="Haridas S."/>
            <person name="Hughes K."/>
            <person name="Justo A."/>
            <person name="Karasinski D."/>
            <person name="Kautmanova I."/>
            <person name="Kiss B."/>
            <person name="Kocsube S."/>
            <person name="Kotiranta H."/>
            <person name="LaButti K.M."/>
            <person name="Lechner B.E."/>
            <person name="Liimatainen K."/>
            <person name="Lipzen A."/>
            <person name="Lukacs Z."/>
            <person name="Mihaltcheva S."/>
            <person name="Morgado L.N."/>
            <person name="Niskanen T."/>
            <person name="Noordeloos M.E."/>
            <person name="Ohm R.A."/>
            <person name="Ortiz-Santana B."/>
            <person name="Ovrebo C."/>
            <person name="Racz N."/>
            <person name="Riley R."/>
            <person name="Savchenko A."/>
            <person name="Shiryaev A."/>
            <person name="Soop K."/>
            <person name="Spirin V."/>
            <person name="Szebenyi C."/>
            <person name="Tomsovsky M."/>
            <person name="Tulloss R.E."/>
            <person name="Uehling J."/>
            <person name="Grigoriev I.V."/>
            <person name="Vagvolgyi C."/>
            <person name="Papp T."/>
            <person name="Martin F.M."/>
            <person name="Miettinen O."/>
            <person name="Hibbett D.S."/>
            <person name="Nagy L.G."/>
        </authorList>
    </citation>
    <scope>NUCLEOTIDE SEQUENCE [LARGE SCALE GENOMIC DNA]</scope>
    <source>
        <strain evidence="2 3">HHB13444</strain>
    </source>
</reference>
<gene>
    <name evidence="2" type="ORF">K466DRAFT_31011</name>
</gene>
<organism evidence="2 3">
    <name type="scientific">Polyporus arcularius HHB13444</name>
    <dbReference type="NCBI Taxonomy" id="1314778"/>
    <lineage>
        <taxon>Eukaryota</taxon>
        <taxon>Fungi</taxon>
        <taxon>Dikarya</taxon>
        <taxon>Basidiomycota</taxon>
        <taxon>Agaricomycotina</taxon>
        <taxon>Agaricomycetes</taxon>
        <taxon>Polyporales</taxon>
        <taxon>Polyporaceae</taxon>
        <taxon>Polyporus</taxon>
    </lineage>
</organism>
<dbReference type="Proteomes" id="UP000308197">
    <property type="component" value="Unassembled WGS sequence"/>
</dbReference>
<protein>
    <submittedName>
        <fullName evidence="2">Uncharacterized protein</fullName>
    </submittedName>
</protein>
<sequence>MTLPVGCETRFPKSPHRGPRSRGSRSDARVMLRGWVRSPLEVEPSRRSESDRDQYDVARRGGGAPSLSSLVHCRPAGCRPRAVCSALVCCALVALGLALHTRTRAFQASVVQSRLYNIQGCSCSCVGTQEREMRWACKGPVTRCVFLTSAHARACPSVGYPLVLPSPAARLQHASRHIALQTALSAAHMSLSTSTYNVFSPPFCKFEMRVPLSTLTGDR</sequence>
<feature type="region of interest" description="Disordered" evidence="1">
    <location>
        <begin position="43"/>
        <end position="63"/>
    </location>
</feature>
<feature type="region of interest" description="Disordered" evidence="1">
    <location>
        <begin position="1"/>
        <end position="28"/>
    </location>
</feature>
<dbReference type="AlphaFoldDB" id="A0A5C3NNI9"/>
<accession>A0A5C3NNI9</accession>
<dbReference type="EMBL" id="ML212125">
    <property type="protein sequence ID" value="TFK79211.1"/>
    <property type="molecule type" value="Genomic_DNA"/>
</dbReference>
<evidence type="ECO:0000313" key="2">
    <source>
        <dbReference type="EMBL" id="TFK79211.1"/>
    </source>
</evidence>